<feature type="compositionally biased region" description="Polar residues" evidence="1">
    <location>
        <begin position="37"/>
        <end position="48"/>
    </location>
</feature>
<name>A0A6A5SSS2_9PLEO</name>
<evidence type="ECO:0000313" key="3">
    <source>
        <dbReference type="Proteomes" id="UP000800038"/>
    </source>
</evidence>
<feature type="region of interest" description="Disordered" evidence="1">
    <location>
        <begin position="333"/>
        <end position="374"/>
    </location>
</feature>
<evidence type="ECO:0000256" key="1">
    <source>
        <dbReference type="SAM" id="MobiDB-lite"/>
    </source>
</evidence>
<proteinExistence type="predicted"/>
<dbReference type="OrthoDB" id="3800339at2759"/>
<accession>A0A6A5SSS2</accession>
<protein>
    <submittedName>
        <fullName evidence="2">Uncharacterized protein</fullName>
    </submittedName>
</protein>
<evidence type="ECO:0000313" key="2">
    <source>
        <dbReference type="EMBL" id="KAF1942702.1"/>
    </source>
</evidence>
<dbReference type="Proteomes" id="UP000800038">
    <property type="component" value="Unassembled WGS sequence"/>
</dbReference>
<dbReference type="EMBL" id="ML976032">
    <property type="protein sequence ID" value="KAF1942702.1"/>
    <property type="molecule type" value="Genomic_DNA"/>
</dbReference>
<gene>
    <name evidence="2" type="ORF">EJ02DRAFT_344731</name>
</gene>
<keyword evidence="3" id="KW-1185">Reference proteome</keyword>
<feature type="region of interest" description="Disordered" evidence="1">
    <location>
        <begin position="177"/>
        <end position="246"/>
    </location>
</feature>
<sequence>MAVPRVKSRVQFQGRTKQGARPGNNKNHVERARPKHTNSVAHSPKNITKTYTFSIEDDDPIYEEFDDSVEIENPVFERERVFSAVEKQLSGAFNSELRATVRASNVSAVMNSSDDCACVTDDESDPSDSLLGLAPLYVPYSDEHAMALQSQPSPTAGEEHIISSTWVQKLVTLFGGRRKTPSVQTNKNRRDAGPTPRQSPKHSPKHSPKPSSNCHEPVFQSSKDSARTAPEQSIPPPRRQLPRLTLPQVIPPIRVTTSEHLSHRLGYFEIRPAPHHQYTGYGFVSQDIFEPAAILRGFVVPRSPQPVPLAQRRNNSASNLIDRDGDAWAVWSERNPGPGDMPFARTRSDSDLLHPRSALRSGRPAGRYEQGGQTRLQAGHCVIEDAEDKYPFNQGLCW</sequence>
<dbReference type="AlphaFoldDB" id="A0A6A5SSS2"/>
<feature type="compositionally biased region" description="Basic residues" evidence="1">
    <location>
        <begin position="199"/>
        <end position="208"/>
    </location>
</feature>
<organism evidence="2 3">
    <name type="scientific">Clathrospora elynae</name>
    <dbReference type="NCBI Taxonomy" id="706981"/>
    <lineage>
        <taxon>Eukaryota</taxon>
        <taxon>Fungi</taxon>
        <taxon>Dikarya</taxon>
        <taxon>Ascomycota</taxon>
        <taxon>Pezizomycotina</taxon>
        <taxon>Dothideomycetes</taxon>
        <taxon>Pleosporomycetidae</taxon>
        <taxon>Pleosporales</taxon>
        <taxon>Diademaceae</taxon>
        <taxon>Clathrospora</taxon>
    </lineage>
</organism>
<reference evidence="2" key="1">
    <citation type="journal article" date="2020" name="Stud. Mycol.">
        <title>101 Dothideomycetes genomes: a test case for predicting lifestyles and emergence of pathogens.</title>
        <authorList>
            <person name="Haridas S."/>
            <person name="Albert R."/>
            <person name="Binder M."/>
            <person name="Bloem J."/>
            <person name="Labutti K."/>
            <person name="Salamov A."/>
            <person name="Andreopoulos B."/>
            <person name="Baker S."/>
            <person name="Barry K."/>
            <person name="Bills G."/>
            <person name="Bluhm B."/>
            <person name="Cannon C."/>
            <person name="Castanera R."/>
            <person name="Culley D."/>
            <person name="Daum C."/>
            <person name="Ezra D."/>
            <person name="Gonzalez J."/>
            <person name="Henrissat B."/>
            <person name="Kuo A."/>
            <person name="Liang C."/>
            <person name="Lipzen A."/>
            <person name="Lutzoni F."/>
            <person name="Magnuson J."/>
            <person name="Mondo S."/>
            <person name="Nolan M."/>
            <person name="Ohm R."/>
            <person name="Pangilinan J."/>
            <person name="Park H.-J."/>
            <person name="Ramirez L."/>
            <person name="Alfaro M."/>
            <person name="Sun H."/>
            <person name="Tritt A."/>
            <person name="Yoshinaga Y."/>
            <person name="Zwiers L.-H."/>
            <person name="Turgeon B."/>
            <person name="Goodwin S."/>
            <person name="Spatafora J."/>
            <person name="Crous P."/>
            <person name="Grigoriev I."/>
        </authorList>
    </citation>
    <scope>NUCLEOTIDE SEQUENCE</scope>
    <source>
        <strain evidence="2">CBS 161.51</strain>
    </source>
</reference>
<feature type="region of interest" description="Disordered" evidence="1">
    <location>
        <begin position="1"/>
        <end position="48"/>
    </location>
</feature>